<evidence type="ECO:0000313" key="3">
    <source>
        <dbReference type="EMBL" id="KAF3443412.1"/>
    </source>
</evidence>
<feature type="compositionally biased region" description="Polar residues" evidence="2">
    <location>
        <begin position="311"/>
        <end position="326"/>
    </location>
</feature>
<dbReference type="EMBL" id="VOIH02000006">
    <property type="protein sequence ID" value="KAF3443412.1"/>
    <property type="molecule type" value="Genomic_DNA"/>
</dbReference>
<dbReference type="AlphaFoldDB" id="A0A8K0H0G2"/>
<gene>
    <name evidence="3" type="ORF">FNV43_RR13094</name>
</gene>
<organism evidence="3 4">
    <name type="scientific">Rhamnella rubrinervis</name>
    <dbReference type="NCBI Taxonomy" id="2594499"/>
    <lineage>
        <taxon>Eukaryota</taxon>
        <taxon>Viridiplantae</taxon>
        <taxon>Streptophyta</taxon>
        <taxon>Embryophyta</taxon>
        <taxon>Tracheophyta</taxon>
        <taxon>Spermatophyta</taxon>
        <taxon>Magnoliopsida</taxon>
        <taxon>eudicotyledons</taxon>
        <taxon>Gunneridae</taxon>
        <taxon>Pentapetalae</taxon>
        <taxon>rosids</taxon>
        <taxon>fabids</taxon>
        <taxon>Rosales</taxon>
        <taxon>Rhamnaceae</taxon>
        <taxon>rhamnoid group</taxon>
        <taxon>Rhamneae</taxon>
        <taxon>Rhamnella</taxon>
    </lineage>
</organism>
<proteinExistence type="predicted"/>
<comment type="caution">
    <text evidence="3">The sequence shown here is derived from an EMBL/GenBank/DDBJ whole genome shotgun (WGS) entry which is preliminary data.</text>
</comment>
<reference evidence="3" key="1">
    <citation type="submission" date="2020-03" db="EMBL/GenBank/DDBJ databases">
        <title>A high-quality chromosome-level genome assembly of a woody plant with both climbing and erect habits, Rhamnella rubrinervis.</title>
        <authorList>
            <person name="Lu Z."/>
            <person name="Yang Y."/>
            <person name="Zhu X."/>
            <person name="Sun Y."/>
        </authorList>
    </citation>
    <scope>NUCLEOTIDE SEQUENCE</scope>
    <source>
        <strain evidence="3">BYM</strain>
        <tissue evidence="3">Leaf</tissue>
    </source>
</reference>
<name>A0A8K0H0G2_9ROSA</name>
<evidence type="ECO:0000256" key="2">
    <source>
        <dbReference type="SAM" id="MobiDB-lite"/>
    </source>
</evidence>
<keyword evidence="1" id="KW-0175">Coiled coil</keyword>
<evidence type="ECO:0000256" key="1">
    <source>
        <dbReference type="SAM" id="Coils"/>
    </source>
</evidence>
<sequence>MEEFSNLGTQNGSLSAPTRSLGSGFLSKCFSPSTPLVVLSDSEVEVEALKWTQVAAFQEADDFEAYKKLPSMDALRGLLALHRTGSNVPTTQLATKVRLVNASLWKLEHVFEEHPPIAEGSWSDPAGDLPNQFPLPPNQWWTPLRTSQLGSDLPQAEKKQFPSPRPTTEGLSVLISTANSALNSQFRVQVDGDSIDKTSLGAINTSLQAVYQAMGAKTSLKAKEKELKGLQKTYQELTIKLDELKNERNDNIIGYSIMRWFVAPKFSGCNIIELDQLAIEESHKGEQPAFVQASEPTHVKAVAKIPRKGKTSWSSAPLRRNPQQMLQEPVRSLRRL</sequence>
<feature type="region of interest" description="Disordered" evidence="2">
    <location>
        <begin position="305"/>
        <end position="336"/>
    </location>
</feature>
<accession>A0A8K0H0G2</accession>
<keyword evidence="4" id="KW-1185">Reference proteome</keyword>
<feature type="coiled-coil region" evidence="1">
    <location>
        <begin position="220"/>
        <end position="247"/>
    </location>
</feature>
<dbReference type="Proteomes" id="UP000796880">
    <property type="component" value="Unassembled WGS sequence"/>
</dbReference>
<protein>
    <submittedName>
        <fullName evidence="3">Uncharacterized protein</fullName>
    </submittedName>
</protein>
<evidence type="ECO:0000313" key="4">
    <source>
        <dbReference type="Proteomes" id="UP000796880"/>
    </source>
</evidence>